<accession>A0A7R8WEF6</accession>
<feature type="region of interest" description="Disordered" evidence="1">
    <location>
        <begin position="272"/>
        <end position="427"/>
    </location>
</feature>
<protein>
    <submittedName>
        <fullName evidence="3">Uncharacterized protein</fullName>
    </submittedName>
</protein>
<feature type="region of interest" description="Disordered" evidence="1">
    <location>
        <begin position="80"/>
        <end position="248"/>
    </location>
</feature>
<name>A0A7R8WEF6_9CRUS</name>
<feature type="chain" id="PRO_5043792480" evidence="2">
    <location>
        <begin position="27"/>
        <end position="441"/>
    </location>
</feature>
<organism evidence="3">
    <name type="scientific">Cyprideis torosa</name>
    <dbReference type="NCBI Taxonomy" id="163714"/>
    <lineage>
        <taxon>Eukaryota</taxon>
        <taxon>Metazoa</taxon>
        <taxon>Ecdysozoa</taxon>
        <taxon>Arthropoda</taxon>
        <taxon>Crustacea</taxon>
        <taxon>Oligostraca</taxon>
        <taxon>Ostracoda</taxon>
        <taxon>Podocopa</taxon>
        <taxon>Podocopida</taxon>
        <taxon>Cytherocopina</taxon>
        <taxon>Cytheroidea</taxon>
        <taxon>Cytherideidae</taxon>
        <taxon>Cyprideis</taxon>
    </lineage>
</organism>
<dbReference type="AlphaFoldDB" id="A0A7R8WEF6"/>
<evidence type="ECO:0000256" key="2">
    <source>
        <dbReference type="SAM" id="SignalP"/>
    </source>
</evidence>
<sequence length="441" mass="48496">MAPSSKRPSCWVLLCVLATLALNASAEEEAVDQDIYHARLEEIRRVSLVRKSLAECDDVLLSQGFFKRYHVNGELVPVPEEYRKGPYSSRPAPAEDLEENNEAPTEEGDSAPPSPSNLPIRAGPPPPASQSCGQPLGELGTKMLVEQSKKRAMERRLTRLVEKFSSRLTEGLAAPLPPQAPPGDRTPRRQSGRKQETTTPAEEEVGSDFEPDSSSDESEEEATREMEAEEAAAVTSTEVKEEVEALTQEAELSQEDFLAQFLPPGYLEQRDQLIAQEVRDDQPKSLENGSTVSPKEESDLALLASGPSVQAEDLPSASSTMEEDGEWKLEDEERVEAGDEEDTLKEAEEEEKRLGEDDHEKELQELEEMMRIPVEELRAKYAGSPPSVSDDSSDSTAEDETDNETEDGDGMPDVGLEHLLEDLGGASPLRKVRHRPFGAAC</sequence>
<feature type="compositionally biased region" description="Basic and acidic residues" evidence="1">
    <location>
        <begin position="147"/>
        <end position="165"/>
    </location>
</feature>
<dbReference type="OrthoDB" id="372624at2759"/>
<evidence type="ECO:0000256" key="1">
    <source>
        <dbReference type="SAM" id="MobiDB-lite"/>
    </source>
</evidence>
<feature type="compositionally biased region" description="Acidic residues" evidence="1">
    <location>
        <begin position="321"/>
        <end position="343"/>
    </location>
</feature>
<keyword evidence="2" id="KW-0732">Signal</keyword>
<evidence type="ECO:0000313" key="3">
    <source>
        <dbReference type="EMBL" id="CAD7227836.1"/>
    </source>
</evidence>
<feature type="compositionally biased region" description="Acidic residues" evidence="1">
    <location>
        <begin position="201"/>
        <end position="220"/>
    </location>
</feature>
<proteinExistence type="predicted"/>
<feature type="compositionally biased region" description="Basic and acidic residues" evidence="1">
    <location>
        <begin position="344"/>
        <end position="379"/>
    </location>
</feature>
<feature type="compositionally biased region" description="Pro residues" evidence="1">
    <location>
        <begin position="112"/>
        <end position="128"/>
    </location>
</feature>
<feature type="signal peptide" evidence="2">
    <location>
        <begin position="1"/>
        <end position="26"/>
    </location>
</feature>
<feature type="compositionally biased region" description="Acidic residues" evidence="1">
    <location>
        <begin position="95"/>
        <end position="109"/>
    </location>
</feature>
<dbReference type="EMBL" id="OB661276">
    <property type="protein sequence ID" value="CAD7227836.1"/>
    <property type="molecule type" value="Genomic_DNA"/>
</dbReference>
<reference evidence="3" key="1">
    <citation type="submission" date="2020-11" db="EMBL/GenBank/DDBJ databases">
        <authorList>
            <person name="Tran Van P."/>
        </authorList>
    </citation>
    <scope>NUCLEOTIDE SEQUENCE</scope>
</reference>
<feature type="compositionally biased region" description="Acidic residues" evidence="1">
    <location>
        <begin position="391"/>
        <end position="410"/>
    </location>
</feature>
<gene>
    <name evidence="3" type="ORF">CTOB1V02_LOCUS5731</name>
</gene>
<feature type="non-terminal residue" evidence="3">
    <location>
        <position position="441"/>
    </location>
</feature>